<name>A0A1Y1X617_9FUNG</name>
<feature type="compositionally biased region" description="Acidic residues" evidence="1">
    <location>
        <begin position="840"/>
        <end position="849"/>
    </location>
</feature>
<feature type="region of interest" description="Disordered" evidence="1">
    <location>
        <begin position="213"/>
        <end position="301"/>
    </location>
</feature>
<feature type="compositionally biased region" description="Polar residues" evidence="1">
    <location>
        <begin position="1"/>
        <end position="12"/>
    </location>
</feature>
<reference evidence="2 3" key="1">
    <citation type="submission" date="2016-08" db="EMBL/GenBank/DDBJ databases">
        <title>A Parts List for Fungal Cellulosomes Revealed by Comparative Genomics.</title>
        <authorList>
            <consortium name="DOE Joint Genome Institute"/>
            <person name="Haitjema C.H."/>
            <person name="Gilmore S.P."/>
            <person name="Henske J.K."/>
            <person name="Solomon K.V."/>
            <person name="De Groot R."/>
            <person name="Kuo A."/>
            <person name="Mondo S.J."/>
            <person name="Salamov A.A."/>
            <person name="Labutti K."/>
            <person name="Zhao Z."/>
            <person name="Chiniquy J."/>
            <person name="Barry K."/>
            <person name="Brewer H.M."/>
            <person name="Purvine S.O."/>
            <person name="Wright A.T."/>
            <person name="Boxma B."/>
            <person name="Van Alen T."/>
            <person name="Hackstein J.H."/>
            <person name="Baker S.E."/>
            <person name="Grigoriev I.V."/>
            <person name="O'Malley M.A."/>
        </authorList>
    </citation>
    <scope>NUCLEOTIDE SEQUENCE [LARGE SCALE GENOMIC DNA]</scope>
    <source>
        <strain evidence="2 3">S4</strain>
    </source>
</reference>
<feature type="compositionally biased region" description="Low complexity" evidence="1">
    <location>
        <begin position="461"/>
        <end position="477"/>
    </location>
</feature>
<feature type="compositionally biased region" description="Low complexity" evidence="1">
    <location>
        <begin position="21"/>
        <end position="33"/>
    </location>
</feature>
<dbReference type="Proteomes" id="UP000193944">
    <property type="component" value="Unassembled WGS sequence"/>
</dbReference>
<protein>
    <submittedName>
        <fullName evidence="2">Uncharacterized protein</fullName>
    </submittedName>
</protein>
<feature type="region of interest" description="Disordered" evidence="1">
    <location>
        <begin position="118"/>
        <end position="141"/>
    </location>
</feature>
<feature type="region of interest" description="Disordered" evidence="1">
    <location>
        <begin position="154"/>
        <end position="187"/>
    </location>
</feature>
<feature type="compositionally biased region" description="Acidic residues" evidence="1">
    <location>
        <begin position="587"/>
        <end position="628"/>
    </location>
</feature>
<keyword evidence="3" id="KW-1185">Reference proteome</keyword>
<dbReference type="AlphaFoldDB" id="A0A1Y1X617"/>
<evidence type="ECO:0000256" key="1">
    <source>
        <dbReference type="SAM" id="MobiDB-lite"/>
    </source>
</evidence>
<feature type="region of interest" description="Disordered" evidence="1">
    <location>
        <begin position="322"/>
        <end position="364"/>
    </location>
</feature>
<feature type="compositionally biased region" description="Basic and acidic residues" evidence="1">
    <location>
        <begin position="507"/>
        <end position="543"/>
    </location>
</feature>
<feature type="region of interest" description="Disordered" evidence="1">
    <location>
        <begin position="457"/>
        <end position="488"/>
    </location>
</feature>
<feature type="compositionally biased region" description="Low complexity" evidence="1">
    <location>
        <begin position="89"/>
        <end position="104"/>
    </location>
</feature>
<accession>A0A1Y1X617</accession>
<reference evidence="2 3" key="2">
    <citation type="submission" date="2016-08" db="EMBL/GenBank/DDBJ databases">
        <title>Pervasive Adenine N6-methylation of Active Genes in Fungi.</title>
        <authorList>
            <consortium name="DOE Joint Genome Institute"/>
            <person name="Mondo S.J."/>
            <person name="Dannebaum R.O."/>
            <person name="Kuo R.C."/>
            <person name="Labutti K."/>
            <person name="Haridas S."/>
            <person name="Kuo A."/>
            <person name="Salamov A."/>
            <person name="Ahrendt S.R."/>
            <person name="Lipzen A."/>
            <person name="Sullivan W."/>
            <person name="Andreopoulos W.B."/>
            <person name="Clum A."/>
            <person name="Lindquist E."/>
            <person name="Daum C."/>
            <person name="Ramamoorthy G.K."/>
            <person name="Gryganskyi A."/>
            <person name="Culley D."/>
            <person name="Magnuson J.K."/>
            <person name="James T.Y."/>
            <person name="O'Malley M.A."/>
            <person name="Stajich J.E."/>
            <person name="Spatafora J.W."/>
            <person name="Visel A."/>
            <person name="Grigoriev I.V."/>
        </authorList>
    </citation>
    <scope>NUCLEOTIDE SEQUENCE [LARGE SCALE GENOMIC DNA]</scope>
    <source>
        <strain evidence="2 3">S4</strain>
    </source>
</reference>
<sequence>MDQYSRGYNPNWYSHKFSQDNKGGNNSKINKNSYDLKPKSDYNYYNRPINSKSGYNERSYDYNSTGNLGISRDSKKYYEPESISGPWGSSSTSSNTSNRNSYYRPNQRLSNTLSMKKMESLNSDQSLPRSNSVPKLNSSTLGYFKTPNRIDINQHSRTYTSEKYYDEKPKENYLPNTNSKTSTDSANKFDQEFPALGTSKKTEPKYSRPYSLNYSSISSNSNNNNNNTTSSTNNTWSNTSSNSQSSNTGYKPYNSIVNNRVSTSNNSSNTNTVRPWEKKSNSISSYDTQSQKNESSISSQYENSHSTLSSIVSQSIKNNNLSNSNNTYSNSNSYSNDNSSNNISNSNNNSSHTVSNTSSLSSTPTPISVVSVNGGFAAAAAGSSTSNTNVESSNSELMKLRQLVPKISSQSSRSKSNYSRVKVNPPRPLATQNRRATTPVGLKVSLSSDIINGISSSKLHTSAPSSPKSSNNPSTTPVLSGKHKNKSSSKFFKELRKLGLSNSSKLNQEDKNDNNSSELSEKSTTIKENANDKEKSDNSEISDKNLNTATAMDNSDNSSEDNNALEEEEKLRSNNEEIILSDSKDGDGDDEEEEEDDEEEEEESKENDENVEVEDEENNSNNIDDDNNENNKSSVLNIPIQESHNKIKSSREKYFAMPYSASLEKEEQFMTSLGWNKQQYGYEDSDVEDGEWEITDEEKIKFYNIFNNDCKNIFKSLEPKTNKNNITRKCLECSTCFACPFPCTICGSILLESGGLNNRMIHLHKHSKNNPSLLSKISTIDDSCTDEEEDNSEFLPNDKDTTQLSDKNSTKENEIKQHHHTCQIHNENHFKNEQNQLNSNDDEEIFELK</sequence>
<organism evidence="2 3">
    <name type="scientific">Anaeromyces robustus</name>
    <dbReference type="NCBI Taxonomy" id="1754192"/>
    <lineage>
        <taxon>Eukaryota</taxon>
        <taxon>Fungi</taxon>
        <taxon>Fungi incertae sedis</taxon>
        <taxon>Chytridiomycota</taxon>
        <taxon>Chytridiomycota incertae sedis</taxon>
        <taxon>Neocallimastigomycetes</taxon>
        <taxon>Neocallimastigales</taxon>
        <taxon>Neocallimastigaceae</taxon>
        <taxon>Anaeromyces</taxon>
    </lineage>
</organism>
<feature type="region of interest" description="Disordered" evidence="1">
    <location>
        <begin position="79"/>
        <end position="106"/>
    </location>
</feature>
<feature type="compositionally biased region" description="Low complexity" evidence="1">
    <location>
        <begin position="553"/>
        <end position="562"/>
    </location>
</feature>
<feature type="compositionally biased region" description="Polar residues" evidence="1">
    <location>
        <begin position="281"/>
        <end position="301"/>
    </location>
</feature>
<feature type="region of interest" description="Disordered" evidence="1">
    <location>
        <begin position="502"/>
        <end position="643"/>
    </location>
</feature>
<feature type="region of interest" description="Disordered" evidence="1">
    <location>
        <begin position="1"/>
        <end position="58"/>
    </location>
</feature>
<dbReference type="EMBL" id="MCFG01000123">
    <property type="protein sequence ID" value="ORX81237.1"/>
    <property type="molecule type" value="Genomic_DNA"/>
</dbReference>
<evidence type="ECO:0000313" key="3">
    <source>
        <dbReference type="Proteomes" id="UP000193944"/>
    </source>
</evidence>
<feature type="region of interest" description="Disordered" evidence="1">
    <location>
        <begin position="405"/>
        <end position="441"/>
    </location>
</feature>
<proteinExistence type="predicted"/>
<feature type="region of interest" description="Disordered" evidence="1">
    <location>
        <begin position="787"/>
        <end position="849"/>
    </location>
</feature>
<evidence type="ECO:0000313" key="2">
    <source>
        <dbReference type="EMBL" id="ORX81237.1"/>
    </source>
</evidence>
<feature type="compositionally biased region" description="Polar residues" evidence="1">
    <location>
        <begin position="48"/>
        <end position="58"/>
    </location>
</feature>
<gene>
    <name evidence="2" type="ORF">BCR32DRAFT_268391</name>
</gene>
<comment type="caution">
    <text evidence="2">The sequence shown here is derived from an EMBL/GenBank/DDBJ whole genome shotgun (WGS) entry which is preliminary data.</text>
</comment>
<feature type="compositionally biased region" description="Low complexity" evidence="1">
    <location>
        <begin position="213"/>
        <end position="273"/>
    </location>
</feature>
<feature type="compositionally biased region" description="Polar residues" evidence="1">
    <location>
        <begin position="174"/>
        <end position="187"/>
    </location>
</feature>
<feature type="compositionally biased region" description="Low complexity" evidence="1">
    <location>
        <begin position="408"/>
        <end position="419"/>
    </location>
</feature>
<dbReference type="OrthoDB" id="2141344at2759"/>